<dbReference type="Pfam" id="PF05434">
    <property type="entry name" value="Tmemb_9"/>
    <property type="match status" value="1"/>
</dbReference>
<dbReference type="Proteomes" id="UP000289886">
    <property type="component" value="Unassembled WGS sequence"/>
</dbReference>
<evidence type="ECO:0000313" key="8">
    <source>
        <dbReference type="Proteomes" id="UP000289886"/>
    </source>
</evidence>
<name>A0A444UH12_ACIRT</name>
<comment type="similarity">
    <text evidence="2">Belongs to the TMEM9 family.</text>
</comment>
<dbReference type="InterPro" id="IPR008853">
    <property type="entry name" value="TMEM9/TMEM9B"/>
</dbReference>
<dbReference type="PANTHER" id="PTHR13064">
    <property type="entry name" value="TRANSMEMBRANE PROTEIN 9 FAMILY MEMBER"/>
    <property type="match status" value="1"/>
</dbReference>
<keyword evidence="3 6" id="KW-0812">Transmembrane</keyword>
<evidence type="ECO:0000256" key="3">
    <source>
        <dbReference type="ARBA" id="ARBA00022692"/>
    </source>
</evidence>
<evidence type="ECO:0000256" key="4">
    <source>
        <dbReference type="ARBA" id="ARBA00022989"/>
    </source>
</evidence>
<keyword evidence="7" id="KW-0675">Receptor</keyword>
<evidence type="ECO:0000313" key="7">
    <source>
        <dbReference type="EMBL" id="RXM34460.1"/>
    </source>
</evidence>
<accession>A0A444UH12</accession>
<organism evidence="7 8">
    <name type="scientific">Acipenser ruthenus</name>
    <name type="common">Sterlet sturgeon</name>
    <dbReference type="NCBI Taxonomy" id="7906"/>
    <lineage>
        <taxon>Eukaryota</taxon>
        <taxon>Metazoa</taxon>
        <taxon>Chordata</taxon>
        <taxon>Craniata</taxon>
        <taxon>Vertebrata</taxon>
        <taxon>Euteleostomi</taxon>
        <taxon>Actinopterygii</taxon>
        <taxon>Chondrostei</taxon>
        <taxon>Acipenseriformes</taxon>
        <taxon>Acipenseridae</taxon>
        <taxon>Acipenser</taxon>
    </lineage>
</organism>
<comment type="subcellular location">
    <subcellularLocation>
        <location evidence="1">Membrane</location>
    </subcellularLocation>
</comment>
<dbReference type="GO" id="GO:0005765">
    <property type="term" value="C:lysosomal membrane"/>
    <property type="evidence" value="ECO:0007669"/>
    <property type="project" value="InterPro"/>
</dbReference>
<feature type="transmembrane region" description="Helical" evidence="6">
    <location>
        <begin position="281"/>
        <end position="300"/>
    </location>
</feature>
<keyword evidence="4 6" id="KW-1133">Transmembrane helix</keyword>
<evidence type="ECO:0000256" key="1">
    <source>
        <dbReference type="ARBA" id="ARBA00004370"/>
    </source>
</evidence>
<comment type="caution">
    <text evidence="7">The sequence shown here is derived from an EMBL/GenBank/DDBJ whole genome shotgun (WGS) entry which is preliminary data.</text>
</comment>
<dbReference type="PANTHER" id="PTHR13064:SF2">
    <property type="entry name" value="TRANSMEMBRANE PROTEIN 9B"/>
    <property type="match status" value="1"/>
</dbReference>
<evidence type="ECO:0000256" key="5">
    <source>
        <dbReference type="ARBA" id="ARBA00023136"/>
    </source>
</evidence>
<dbReference type="AlphaFoldDB" id="A0A444UH12"/>
<dbReference type="InterPro" id="IPR021109">
    <property type="entry name" value="Peptidase_aspartic_dom_sf"/>
</dbReference>
<keyword evidence="8" id="KW-1185">Reference proteome</keyword>
<evidence type="ECO:0000256" key="6">
    <source>
        <dbReference type="SAM" id="Phobius"/>
    </source>
</evidence>
<dbReference type="GO" id="GO:0043123">
    <property type="term" value="P:positive regulation of canonical NF-kappaB signal transduction"/>
    <property type="evidence" value="ECO:0007669"/>
    <property type="project" value="TreeGrafter"/>
</dbReference>
<gene>
    <name evidence="7" type="ORF">EOD39_4778</name>
</gene>
<evidence type="ECO:0000256" key="2">
    <source>
        <dbReference type="ARBA" id="ARBA00007264"/>
    </source>
</evidence>
<proteinExistence type="inferred from homology"/>
<keyword evidence="5 6" id="KW-0472">Membrane</keyword>
<dbReference type="Gene3D" id="2.40.70.10">
    <property type="entry name" value="Acid Proteases"/>
    <property type="match status" value="1"/>
</dbReference>
<dbReference type="EMBL" id="SCEB01214591">
    <property type="protein sequence ID" value="RXM34460.1"/>
    <property type="molecule type" value="Genomic_DNA"/>
</dbReference>
<protein>
    <submittedName>
        <fullName evidence="7">Nuclear receptor-interacting protein 3</fullName>
    </submittedName>
</protein>
<sequence>MFYSGLLTEGSRKEMEMRETASLRQQRRTKQAVQFMHKDSADLLPLDGLKKLGTSKETQPHNILQRRLLETNFSKFRGNNCGTRIPNNGISVQSYGFHQGREQSLTTSEEEDLICVCCKCAGKEIKIVIDTGCRFNLITTACLDRFGLKELVKINETEAETIPFPHNLKPVGQIETLPLMIGQLKVDCSAVVVENDVECMSLGFRTLRSLKNSNDIRCKCICPPYKELAGQIYNKNVSQKDCDCLHVVKLLPVAGSDVEAYCLRCECKYEERSSDTIKVTIIIYLSILGVLLLYMVYLTLLEPVLKRRLFGQSQLLQNDDDVGDHQPFANAHAVLSQSRSRANVLNKVEYAQQRWKRQVQEQRNDNEEIRVRFWNGKEAKVPKGVTFWIPSSLNERTVWELHELQLRRSALRVQHCDEQLGRSALCVQRCDEQLQLGRSALCVQQLQLRRSTLCVQRCDEQLQLGRSSLCVQRCDKQLQLRRLALSRALASWTNQ</sequence>
<reference evidence="7 8" key="1">
    <citation type="submission" date="2019-01" db="EMBL/GenBank/DDBJ databases">
        <title>Draft Genome and Complete Hox-Cluster Characterization of the Sterlet Sturgeon (Acipenser ruthenus).</title>
        <authorList>
            <person name="Wei Q."/>
        </authorList>
    </citation>
    <scope>NUCLEOTIDE SEQUENCE [LARGE SCALE GENOMIC DNA]</scope>
    <source>
        <strain evidence="7">WHYD16114868_AA</strain>
        <tissue evidence="7">Blood</tissue>
    </source>
</reference>